<dbReference type="PANTHER" id="PTHR33471:SF7">
    <property type="entry name" value="ATP-DEPENDENT ZINC METALLOPROTEASE-RELATED"/>
    <property type="match status" value="1"/>
</dbReference>
<dbReference type="GO" id="GO:0008233">
    <property type="term" value="F:peptidase activity"/>
    <property type="evidence" value="ECO:0007669"/>
    <property type="project" value="UniProtKB-KW"/>
</dbReference>
<keyword evidence="1" id="KW-1133">Transmembrane helix</keyword>
<organism evidence="2 3">
    <name type="scientific">Phormidium pseudopriestleyi FRX01</name>
    <dbReference type="NCBI Taxonomy" id="1759528"/>
    <lineage>
        <taxon>Bacteria</taxon>
        <taxon>Bacillati</taxon>
        <taxon>Cyanobacteriota</taxon>
        <taxon>Cyanophyceae</taxon>
        <taxon>Oscillatoriophycideae</taxon>
        <taxon>Oscillatoriales</taxon>
        <taxon>Oscillatoriaceae</taxon>
        <taxon>Phormidium</taxon>
    </lineage>
</organism>
<evidence type="ECO:0000256" key="1">
    <source>
        <dbReference type="SAM" id="Phobius"/>
    </source>
</evidence>
<dbReference type="InterPro" id="IPR037219">
    <property type="entry name" value="Peptidase_M41-like"/>
</dbReference>
<gene>
    <name evidence="2" type="ORF">J0895_18785</name>
</gene>
<accession>A0ABS3FVC4</accession>
<evidence type="ECO:0000313" key="2">
    <source>
        <dbReference type="EMBL" id="MBO0351079.1"/>
    </source>
</evidence>
<dbReference type="Gene3D" id="1.20.58.760">
    <property type="entry name" value="Peptidase M41"/>
    <property type="match status" value="1"/>
</dbReference>
<dbReference type="SUPFAM" id="SSF140990">
    <property type="entry name" value="FtsH protease domain-like"/>
    <property type="match status" value="1"/>
</dbReference>
<sequence length="230" mass="24980">MSQTALNLVAISVFLMTFSVLLGPILELSPLIGAIATASLLGFFTLDTLGWQGKGANLIVDVFAGMSEDHRSRVVRHEAGHFLVAYLLGIPITSYALNAWEAFKQGQSAGGGVQFDDQELLTELQQGSLSAQLFDRYCIVWMAGIAAETLTGDRAEGGAEDRTKLKAILAQNRKSATDAQLKERWAILQAKTLIESHLDAYQALVTAMEQRLAVSECYQILGNHIPIKAE</sequence>
<feature type="transmembrane region" description="Helical" evidence="1">
    <location>
        <begin position="5"/>
        <end position="25"/>
    </location>
</feature>
<name>A0ABS3FVC4_9CYAN</name>
<evidence type="ECO:0000313" key="3">
    <source>
        <dbReference type="Proteomes" id="UP000664844"/>
    </source>
</evidence>
<comment type="caution">
    <text evidence="2">The sequence shown here is derived from an EMBL/GenBank/DDBJ whole genome shotgun (WGS) entry which is preliminary data.</text>
</comment>
<dbReference type="EMBL" id="JAFLQW010000492">
    <property type="protein sequence ID" value="MBO0351079.1"/>
    <property type="molecule type" value="Genomic_DNA"/>
</dbReference>
<keyword evidence="2" id="KW-0378">Hydrolase</keyword>
<proteinExistence type="predicted"/>
<protein>
    <submittedName>
        <fullName evidence="2">ATP-dependent Zn protease</fullName>
    </submittedName>
</protein>
<dbReference type="PANTHER" id="PTHR33471">
    <property type="entry name" value="ATP-DEPENDENT ZINC METALLOPROTEASE-RELATED"/>
    <property type="match status" value="1"/>
</dbReference>
<keyword evidence="3" id="KW-1185">Reference proteome</keyword>
<dbReference type="Proteomes" id="UP000664844">
    <property type="component" value="Unassembled WGS sequence"/>
</dbReference>
<dbReference type="RefSeq" id="WP_207089536.1">
    <property type="nucleotide sequence ID" value="NZ_JAFLQW010000492.1"/>
</dbReference>
<keyword evidence="1" id="KW-0472">Membrane</keyword>
<keyword evidence="2" id="KW-0645">Protease</keyword>
<keyword evidence="1" id="KW-0812">Transmembrane</keyword>
<dbReference type="GO" id="GO:0006508">
    <property type="term" value="P:proteolysis"/>
    <property type="evidence" value="ECO:0007669"/>
    <property type="project" value="UniProtKB-KW"/>
</dbReference>
<reference evidence="2 3" key="1">
    <citation type="submission" date="2021-03" db="EMBL/GenBank/DDBJ databases">
        <title>Metabolic Capacity of the Antarctic Cyanobacterium Phormidium pseudopriestleyi that Sustains Oxygenic Photosynthesis in the Presence of Hydrogen Sulfide.</title>
        <authorList>
            <person name="Lumian J.E."/>
            <person name="Jungblut A.D."/>
            <person name="Dillon M.L."/>
            <person name="Hawes I."/>
            <person name="Doran P.T."/>
            <person name="Mackey T.J."/>
            <person name="Dick G.J."/>
            <person name="Grettenberger C.L."/>
            <person name="Sumner D.Y."/>
        </authorList>
    </citation>
    <scope>NUCLEOTIDE SEQUENCE [LARGE SCALE GENOMIC DNA]</scope>
    <source>
        <strain evidence="2 3">FRX01</strain>
    </source>
</reference>